<keyword evidence="6" id="KW-1185">Reference proteome</keyword>
<dbReference type="InterPro" id="IPR029000">
    <property type="entry name" value="Cyclophilin-like_dom_sf"/>
</dbReference>
<dbReference type="PANTHER" id="PTHR38435:SF1">
    <property type="entry name" value="DUF871 DOMAIN-CONTAINING PROTEIN"/>
    <property type="match status" value="1"/>
</dbReference>
<dbReference type="Gene3D" id="2.40.100.10">
    <property type="entry name" value="Cyclophilin-like"/>
    <property type="match status" value="1"/>
</dbReference>
<dbReference type="Pfam" id="PF05913">
    <property type="entry name" value="MupG_C"/>
    <property type="match status" value="1"/>
</dbReference>
<dbReference type="OrthoDB" id="5809921at2"/>
<reference evidence="3 6" key="2">
    <citation type="submission" date="2019-07" db="EMBL/GenBank/DDBJ databases">
        <title>Whole genome shotgun sequence of Halolactibacillus halophilus NBRC 100868.</title>
        <authorList>
            <person name="Hosoyama A."/>
            <person name="Uohara A."/>
            <person name="Ohji S."/>
            <person name="Ichikawa N."/>
        </authorList>
    </citation>
    <scope>NUCLEOTIDE SEQUENCE [LARGE SCALE GENOMIC DNA]</scope>
    <source>
        <strain evidence="3 6">NBRC 100868</strain>
    </source>
</reference>
<feature type="domain" description="6-phospho-N-acetylmuramidase N-terminal" evidence="2">
    <location>
        <begin position="4"/>
        <end position="238"/>
    </location>
</feature>
<reference evidence="4 5" key="1">
    <citation type="submission" date="2016-10" db="EMBL/GenBank/DDBJ databases">
        <authorList>
            <person name="de Groot N.N."/>
        </authorList>
    </citation>
    <scope>NUCLEOTIDE SEQUENCE [LARGE SCALE GENOMIC DNA]</scope>
    <source>
        <strain evidence="4 5">DSM 17073</strain>
    </source>
</reference>
<dbReference type="Gene3D" id="3.20.20.70">
    <property type="entry name" value="Aldolase class I"/>
    <property type="match status" value="1"/>
</dbReference>
<dbReference type="Proteomes" id="UP000242243">
    <property type="component" value="Unassembled WGS sequence"/>
</dbReference>
<accession>A0A1I5P379</accession>
<sequence>MRRIGVSLYLSKSTFEEDRAYLDLARKYGFTRIFTSLLEIEGDTTEVINKYKRTIDYGNSIGMETILDISPSLFKQLEIGYDDLSFFNELGASGLRLDLGFTGLEEAMMTKNPYGLKIEVNMSSGTKYIDNIMSYHPNTDHLCASHNFYPQKYTGISQEHFEDTTATFNKYHLTTAAFVTSQVGELGPWPVQLGLCTLESHRFLDIQTQVTHFRLMGTIDDLIIGNAYASEEELKAMSEAFFSPHPLLPMESYDGLSEVEKKILFEETHVFRGDRSKYLVRSTATRIKYKAEDFPVRDVQQIDKGDVIIGSNDFGQYKGETQIALAPIENEGERNVVGVIKKDAIFLLDYLKPWSSFRLVE</sequence>
<proteinExistence type="predicted"/>
<gene>
    <name evidence="3" type="ORF">HHA03_10630</name>
    <name evidence="4" type="ORF">SAMN05421839_11233</name>
</gene>
<dbReference type="STRING" id="306540.SAMN05421839_11233"/>
<evidence type="ECO:0000313" key="4">
    <source>
        <dbReference type="EMBL" id="SFP27956.1"/>
    </source>
</evidence>
<dbReference type="InterPro" id="IPR013785">
    <property type="entry name" value="Aldolase_TIM"/>
</dbReference>
<evidence type="ECO:0000313" key="5">
    <source>
        <dbReference type="Proteomes" id="UP000242243"/>
    </source>
</evidence>
<dbReference type="EMBL" id="FOXC01000012">
    <property type="protein sequence ID" value="SFP27956.1"/>
    <property type="molecule type" value="Genomic_DNA"/>
</dbReference>
<dbReference type="SUPFAM" id="SSF50891">
    <property type="entry name" value="Cyclophilin-like"/>
    <property type="match status" value="1"/>
</dbReference>
<dbReference type="InterPro" id="IPR043797">
    <property type="entry name" value="MupG_N"/>
</dbReference>
<evidence type="ECO:0000259" key="2">
    <source>
        <dbReference type="Pfam" id="PF19200"/>
    </source>
</evidence>
<evidence type="ECO:0000259" key="1">
    <source>
        <dbReference type="Pfam" id="PF05913"/>
    </source>
</evidence>
<dbReference type="SUPFAM" id="SSF51445">
    <property type="entry name" value="(Trans)glycosidases"/>
    <property type="match status" value="1"/>
</dbReference>
<dbReference type="RefSeq" id="WP_089831414.1">
    <property type="nucleotide sequence ID" value="NZ_BJWI01000011.1"/>
</dbReference>
<dbReference type="PANTHER" id="PTHR38435">
    <property type="match status" value="1"/>
</dbReference>
<feature type="domain" description="6-phospho-N-acetylmuramidase C-terminal" evidence="1">
    <location>
        <begin position="248"/>
        <end position="359"/>
    </location>
</feature>
<protein>
    <submittedName>
        <fullName evidence="3">Outer surface protein</fullName>
    </submittedName>
</protein>
<dbReference type="InterPro" id="IPR008589">
    <property type="entry name" value="MupG"/>
</dbReference>
<dbReference type="AlphaFoldDB" id="A0A1I5P379"/>
<dbReference type="Pfam" id="PF19200">
    <property type="entry name" value="MupG_N"/>
    <property type="match status" value="1"/>
</dbReference>
<dbReference type="EMBL" id="BJWI01000011">
    <property type="protein sequence ID" value="GEM01531.1"/>
    <property type="molecule type" value="Genomic_DNA"/>
</dbReference>
<dbReference type="InterPro" id="IPR017853">
    <property type="entry name" value="GH"/>
</dbReference>
<evidence type="ECO:0000313" key="6">
    <source>
        <dbReference type="Proteomes" id="UP000321547"/>
    </source>
</evidence>
<dbReference type="Proteomes" id="UP000321547">
    <property type="component" value="Unassembled WGS sequence"/>
</dbReference>
<organism evidence="4 5">
    <name type="scientific">Halolactibacillus halophilus</name>
    <dbReference type="NCBI Taxonomy" id="306540"/>
    <lineage>
        <taxon>Bacteria</taxon>
        <taxon>Bacillati</taxon>
        <taxon>Bacillota</taxon>
        <taxon>Bacilli</taxon>
        <taxon>Bacillales</taxon>
        <taxon>Bacillaceae</taxon>
        <taxon>Halolactibacillus</taxon>
    </lineage>
</organism>
<dbReference type="InterPro" id="IPR043894">
    <property type="entry name" value="MupG_C"/>
</dbReference>
<evidence type="ECO:0000313" key="3">
    <source>
        <dbReference type="EMBL" id="GEM01531.1"/>
    </source>
</evidence>
<name>A0A1I5P379_9BACI</name>